<evidence type="ECO:0000313" key="3">
    <source>
        <dbReference type="Proteomes" id="UP000287224"/>
    </source>
</evidence>
<evidence type="ECO:0000256" key="1">
    <source>
        <dbReference type="SAM" id="MobiDB-lite"/>
    </source>
</evidence>
<dbReference type="AlphaFoldDB" id="A0A401Z9N8"/>
<feature type="compositionally biased region" description="Basic and acidic residues" evidence="1">
    <location>
        <begin position="291"/>
        <end position="306"/>
    </location>
</feature>
<name>A0A401Z9N8_9CHLR</name>
<reference evidence="3" key="1">
    <citation type="submission" date="2018-12" db="EMBL/GenBank/DDBJ databases">
        <title>Tengunoibacter tsumagoiensis gen. nov., sp. nov., Dictyobacter kobayashii sp. nov., D. alpinus sp. nov., and D. joshuensis sp. nov. and description of Dictyobacteraceae fam. nov. within the order Ktedonobacterales isolated from Tengu-no-mugimeshi.</title>
        <authorList>
            <person name="Wang C.M."/>
            <person name="Zheng Y."/>
            <person name="Sakai Y."/>
            <person name="Toyoda A."/>
            <person name="Minakuchi Y."/>
            <person name="Abe K."/>
            <person name="Yokota A."/>
            <person name="Yabe S."/>
        </authorList>
    </citation>
    <scope>NUCLEOTIDE SEQUENCE [LARGE SCALE GENOMIC DNA]</scope>
    <source>
        <strain evidence="3">S-27</strain>
    </source>
</reference>
<feature type="region of interest" description="Disordered" evidence="1">
    <location>
        <begin position="1"/>
        <end position="24"/>
    </location>
</feature>
<dbReference type="RefSeq" id="WP_126594782.1">
    <property type="nucleotide sequence ID" value="NZ_BIFQ01000001.1"/>
</dbReference>
<feature type="region of interest" description="Disordered" evidence="1">
    <location>
        <begin position="286"/>
        <end position="313"/>
    </location>
</feature>
<keyword evidence="3" id="KW-1185">Reference proteome</keyword>
<gene>
    <name evidence="2" type="ORF">KDAU_08450</name>
</gene>
<sequence length="313" mass="35959">MPQPREIRPKEQTHPHLETSLRHSTEQMSEHYDLLRQRELIAAHALYELSTAAPAPRELRPQRQKSTADIPHDQITLTRAHLDAESLFNTTYKGSGGMERMKAAAPAAYTLFKQLNRVKKRGTEEQKAHLQRLRDERQPKLTADIPRDQITLTRAHLDAESLHSTTYKGPGGMERMNRDAPAAYTLFIQLSRVIQNGTNEQKAELKRLRTERKAETRRIKVDIQGKQITPAHYEAYAHYKQELRGGRGAMQRLEQADPAQAQLVREYERMIKEQVATPVQYAAAETTAAETTREERHARRSEHGIRIQDLLNS</sequence>
<dbReference type="Proteomes" id="UP000287224">
    <property type="component" value="Unassembled WGS sequence"/>
</dbReference>
<accession>A0A401Z9N8</accession>
<organism evidence="2 3">
    <name type="scientific">Dictyobacter aurantiacus</name>
    <dbReference type="NCBI Taxonomy" id="1936993"/>
    <lineage>
        <taxon>Bacteria</taxon>
        <taxon>Bacillati</taxon>
        <taxon>Chloroflexota</taxon>
        <taxon>Ktedonobacteria</taxon>
        <taxon>Ktedonobacterales</taxon>
        <taxon>Dictyobacteraceae</taxon>
        <taxon>Dictyobacter</taxon>
    </lineage>
</organism>
<proteinExistence type="predicted"/>
<protein>
    <submittedName>
        <fullName evidence="2">Uncharacterized protein</fullName>
    </submittedName>
</protein>
<evidence type="ECO:0000313" key="2">
    <source>
        <dbReference type="EMBL" id="GCE03516.1"/>
    </source>
</evidence>
<comment type="caution">
    <text evidence="2">The sequence shown here is derived from an EMBL/GenBank/DDBJ whole genome shotgun (WGS) entry which is preliminary data.</text>
</comment>
<dbReference type="EMBL" id="BIFQ01000001">
    <property type="protein sequence ID" value="GCE03516.1"/>
    <property type="molecule type" value="Genomic_DNA"/>
</dbReference>